<dbReference type="Gene3D" id="3.40.50.1820">
    <property type="entry name" value="alpha/beta hydrolase"/>
    <property type="match status" value="1"/>
</dbReference>
<dbReference type="VEuPathDB" id="FungiDB:EMCG_01530"/>
<evidence type="ECO:0000256" key="6">
    <source>
        <dbReference type="RuleBase" id="RU361156"/>
    </source>
</evidence>
<dbReference type="Proteomes" id="UP000226031">
    <property type="component" value="Unassembled WGS sequence"/>
</dbReference>
<dbReference type="PRINTS" id="PR00724">
    <property type="entry name" value="CRBOXYPTASEC"/>
</dbReference>
<keyword evidence="6" id="KW-0732">Signal</keyword>
<evidence type="ECO:0000313" key="7">
    <source>
        <dbReference type="EMBL" id="PGH32481.1"/>
    </source>
</evidence>
<dbReference type="PROSITE" id="PS00560">
    <property type="entry name" value="CARBOXYPEPT_SER_HIS"/>
    <property type="match status" value="1"/>
</dbReference>
<protein>
    <recommendedName>
        <fullName evidence="6">Carboxypeptidase</fullName>
        <ecNumber evidence="6">3.4.16.-</ecNumber>
    </recommendedName>
</protein>
<proteinExistence type="inferred from homology"/>
<dbReference type="InterPro" id="IPR018202">
    <property type="entry name" value="Ser_caboxypep_ser_AS"/>
</dbReference>
<dbReference type="InterPro" id="IPR029058">
    <property type="entry name" value="AB_hydrolase_fold"/>
</dbReference>
<dbReference type="EC" id="3.4.16.-" evidence="6"/>
<accession>A0A2B7ZGJ1</accession>
<dbReference type="InterPro" id="IPR033124">
    <property type="entry name" value="Ser_caboxypep_his_AS"/>
</dbReference>
<keyword evidence="4 6" id="KW-0378">Hydrolase</keyword>
<dbReference type="PROSITE" id="PS00131">
    <property type="entry name" value="CARBOXYPEPT_SER_SER"/>
    <property type="match status" value="1"/>
</dbReference>
<keyword evidence="5" id="KW-0325">Glycoprotein</keyword>
<evidence type="ECO:0000313" key="8">
    <source>
        <dbReference type="Proteomes" id="UP000226031"/>
    </source>
</evidence>
<reference evidence="7 8" key="1">
    <citation type="submission" date="2017-10" db="EMBL/GenBank/DDBJ databases">
        <title>Comparative genomics in systemic dimorphic fungi from Ajellomycetaceae.</title>
        <authorList>
            <person name="Munoz J.F."/>
            <person name="Mcewen J.G."/>
            <person name="Clay O.K."/>
            <person name="Cuomo C.A."/>
        </authorList>
    </citation>
    <scope>NUCLEOTIDE SEQUENCE [LARGE SCALE GENOMIC DNA]</scope>
    <source>
        <strain evidence="7 8">UAMH4076</strain>
    </source>
</reference>
<organism evidence="7 8">
    <name type="scientific">[Emmonsia] crescens</name>
    <dbReference type="NCBI Taxonomy" id="73230"/>
    <lineage>
        <taxon>Eukaryota</taxon>
        <taxon>Fungi</taxon>
        <taxon>Dikarya</taxon>
        <taxon>Ascomycota</taxon>
        <taxon>Pezizomycotina</taxon>
        <taxon>Eurotiomycetes</taxon>
        <taxon>Eurotiomycetidae</taxon>
        <taxon>Onygenales</taxon>
        <taxon>Ajellomycetaceae</taxon>
        <taxon>Emergomyces</taxon>
    </lineage>
</organism>
<evidence type="ECO:0000256" key="1">
    <source>
        <dbReference type="ARBA" id="ARBA00009431"/>
    </source>
</evidence>
<name>A0A2B7ZGJ1_9EURO</name>
<sequence>MTPANLPQAPWKALPFWALATLCTALPFRSGGFPPITDNDAAIQTIRSPINENVTISYKTPPKWACVTSSPHQKQYTGYVHLPPETLSPIQQNYSINTFFWFMEARENADTAPLTIYLNGGPGASSMTGLFQEVGPCEAVEISRDRIGTRARNWGWDRASNLLFIDQPVQAGFSYDSLRNGSLNLLSSSYIFPPSPVPFGQSESTFLNGTFSSHIVDATANTTAIAAKAVWHMLQGFLSAFPQYNPSNGDGKDGSAAGIHLFTESYGGKYGPAFAEHWVAQNEARRNGQLPKETTLEINLQSVGILQGCIDDLIQEPFYPIFAHNNTYGIQAISRAEMEATLASFQKPDGCKERIISCRSEALSLDPAGRGDVDAVNALCLSAMYTCDNDMFSPFHKSNRSAYDISQSPLSSFAPLTHLAYLNRARVQTALGVEVNYTDYSKIVQSAFISTGDYMRTSYVPHLASLLASGVRVALIHGDRDYVCNWMGGEAVSLAIASSPNSPAPYRDKNAFSDIAGYAPLTIINPTSRNSYIGGAVRQLGNLSFTRVYDAGHFVPAAQPETAFTLFSRIVDGRRDLGSGDKVDLSTFYTMGPGNAMKTNVAPPMAETTCYVRAVEETCSTEQKQMLKEGRGVVINDVLYRNESEWECRGNSALQAEQRMGLTLFMQRIRRLFG</sequence>
<evidence type="ECO:0000256" key="5">
    <source>
        <dbReference type="ARBA" id="ARBA00023180"/>
    </source>
</evidence>
<feature type="signal peptide" evidence="6">
    <location>
        <begin position="1"/>
        <end position="25"/>
    </location>
</feature>
<dbReference type="STRING" id="73230.A0A2B7ZGJ1"/>
<comment type="similarity">
    <text evidence="1 6">Belongs to the peptidase S10 family.</text>
</comment>
<evidence type="ECO:0000256" key="2">
    <source>
        <dbReference type="ARBA" id="ARBA00022645"/>
    </source>
</evidence>
<dbReference type="InterPro" id="IPR001563">
    <property type="entry name" value="Peptidase_S10"/>
</dbReference>
<gene>
    <name evidence="7" type="ORF">GX50_04718</name>
</gene>
<dbReference type="PANTHER" id="PTHR11802:SF404">
    <property type="entry name" value="CARBOXYPEPTIDASE"/>
    <property type="match status" value="1"/>
</dbReference>
<dbReference type="PANTHER" id="PTHR11802">
    <property type="entry name" value="SERINE PROTEASE FAMILY S10 SERINE CARBOXYPEPTIDASE"/>
    <property type="match status" value="1"/>
</dbReference>
<dbReference type="SUPFAM" id="SSF53474">
    <property type="entry name" value="alpha/beta-Hydrolases"/>
    <property type="match status" value="1"/>
</dbReference>
<dbReference type="EMBL" id="PDND01000091">
    <property type="protein sequence ID" value="PGH32481.1"/>
    <property type="molecule type" value="Genomic_DNA"/>
</dbReference>
<keyword evidence="8" id="KW-1185">Reference proteome</keyword>
<dbReference type="GO" id="GO:0006508">
    <property type="term" value="P:proteolysis"/>
    <property type="evidence" value="ECO:0007669"/>
    <property type="project" value="UniProtKB-KW"/>
</dbReference>
<keyword evidence="3 6" id="KW-0645">Protease</keyword>
<keyword evidence="2 6" id="KW-0121">Carboxypeptidase</keyword>
<dbReference type="Pfam" id="PF00450">
    <property type="entry name" value="Peptidase_S10"/>
    <property type="match status" value="1"/>
</dbReference>
<evidence type="ECO:0000256" key="3">
    <source>
        <dbReference type="ARBA" id="ARBA00022670"/>
    </source>
</evidence>
<dbReference type="GO" id="GO:0004185">
    <property type="term" value="F:serine-type carboxypeptidase activity"/>
    <property type="evidence" value="ECO:0007669"/>
    <property type="project" value="UniProtKB-UniRule"/>
</dbReference>
<dbReference type="AlphaFoldDB" id="A0A2B7ZGJ1"/>
<comment type="caution">
    <text evidence="7">The sequence shown here is derived from an EMBL/GenBank/DDBJ whole genome shotgun (WGS) entry which is preliminary data.</text>
</comment>
<evidence type="ECO:0000256" key="4">
    <source>
        <dbReference type="ARBA" id="ARBA00022801"/>
    </source>
</evidence>
<dbReference type="GO" id="GO:0000324">
    <property type="term" value="C:fungal-type vacuole"/>
    <property type="evidence" value="ECO:0007669"/>
    <property type="project" value="TreeGrafter"/>
</dbReference>
<feature type="chain" id="PRO_5011828318" description="Carboxypeptidase" evidence="6">
    <location>
        <begin position="26"/>
        <end position="674"/>
    </location>
</feature>